<accession>A0AAP1ADH6</accession>
<dbReference type="RefSeq" id="WP_001156156.1">
    <property type="nucleotide sequence ID" value="NZ_CACSGJ010000056.1"/>
</dbReference>
<comment type="caution">
    <text evidence="1">The sequence shown here is derived from an EMBL/GenBank/DDBJ whole genome shotgun (WGS) entry which is preliminary data.</text>
</comment>
<dbReference type="AlphaFoldDB" id="A0AAP1ADH6"/>
<organism evidence="1 2">
    <name type="scientific">Acinetobacter baumannii</name>
    <dbReference type="NCBI Taxonomy" id="470"/>
    <lineage>
        <taxon>Bacteria</taxon>
        <taxon>Pseudomonadati</taxon>
        <taxon>Pseudomonadota</taxon>
        <taxon>Gammaproteobacteria</taxon>
        <taxon>Moraxellales</taxon>
        <taxon>Moraxellaceae</taxon>
        <taxon>Acinetobacter</taxon>
        <taxon>Acinetobacter calcoaceticus/baumannii complex</taxon>
    </lineage>
</organism>
<name>A0AAP1ADH6_ACIBA</name>
<proteinExistence type="predicted"/>
<sequence length="316" mass="36144">MQEILMDNQDALIVRKPIPTNHLLSLLNEIYIEPGTKEDWELLHELHYKADTLGIGPRYWRVVLHGQTIGVGVMTVPKMLLSGRNELFEHLRPNTNGKDSRLINRHRALWLNNNACTNSRLVLDTMYRGAGIAYRAQNLMMRMSGCLLIEFQSSMSKFNPFAAKAGIQFAPPKRATNYERGLQFFRRWFESIPTDFVGVMQEIEKMPAPVREKCVAEMRKFYYSFSSMEKSGDNRMNGTKRVDSLSIEKLLKNTQQLVFASPLYGVYVNPDVKAAKEAGTKPKLPIRLPLMAFENQLPNEPLNLNAISEKDIAYDS</sequence>
<gene>
    <name evidence="1" type="ORF">APD33_13700</name>
</gene>
<evidence type="ECO:0000313" key="2">
    <source>
        <dbReference type="Proteomes" id="UP000051449"/>
    </source>
</evidence>
<dbReference type="EMBL" id="LLGC01000179">
    <property type="protein sequence ID" value="KQE03663.1"/>
    <property type="molecule type" value="Genomic_DNA"/>
</dbReference>
<reference evidence="1 2" key="1">
    <citation type="submission" date="2015-10" db="EMBL/GenBank/DDBJ databases">
        <title>The utility of whole genome sequencing in characterizing Acinetobacter epidemiology and analyzing hospital outbreaks.</title>
        <authorList>
            <person name="Ozer E.A."/>
            <person name="Fitzpatrick M.A."/>
            <person name="Hauser A.R."/>
        </authorList>
    </citation>
    <scope>NUCLEOTIDE SEQUENCE [LARGE SCALE GENOMIC DNA]</scope>
    <source>
        <strain evidence="1 2">ABBL072</strain>
    </source>
</reference>
<dbReference type="Proteomes" id="UP000051449">
    <property type="component" value="Unassembled WGS sequence"/>
</dbReference>
<evidence type="ECO:0000313" key="1">
    <source>
        <dbReference type="EMBL" id="KQE03663.1"/>
    </source>
</evidence>
<protein>
    <submittedName>
        <fullName evidence="1">Uncharacterized protein</fullName>
    </submittedName>
</protein>